<accession>A0A9D1VK43</accession>
<organism evidence="1 2">
    <name type="scientific">Candidatus Blautia pullistercoris</name>
    <dbReference type="NCBI Taxonomy" id="2838499"/>
    <lineage>
        <taxon>Bacteria</taxon>
        <taxon>Bacillati</taxon>
        <taxon>Bacillota</taxon>
        <taxon>Clostridia</taxon>
        <taxon>Lachnospirales</taxon>
        <taxon>Lachnospiraceae</taxon>
        <taxon>Blautia</taxon>
    </lineage>
</organism>
<name>A0A9D1VK43_9FIRM</name>
<gene>
    <name evidence="1" type="ORF">H9738_02440</name>
</gene>
<dbReference type="EMBL" id="DXFG01000051">
    <property type="protein sequence ID" value="HIX36717.1"/>
    <property type="molecule type" value="Genomic_DNA"/>
</dbReference>
<reference evidence="1" key="2">
    <citation type="submission" date="2021-04" db="EMBL/GenBank/DDBJ databases">
        <authorList>
            <person name="Gilroy R."/>
        </authorList>
    </citation>
    <scope>NUCLEOTIDE SEQUENCE</scope>
    <source>
        <strain evidence="1">ChiHjej12B11-1927</strain>
    </source>
</reference>
<protein>
    <submittedName>
        <fullName evidence="1">Uncharacterized protein</fullName>
    </submittedName>
</protein>
<proteinExistence type="predicted"/>
<dbReference type="Proteomes" id="UP000824230">
    <property type="component" value="Unassembled WGS sequence"/>
</dbReference>
<sequence length="145" mass="16897">YLHYGSIDELLNELIDEIADGYIKMTNSLNGYYDQREIARAFLLYFAQQDELHEKIICNSNFKYISDRINRRISDINQGHIDDLGKVSPYLKNIIIAYLNMSCLGMYRRWVADKKRIPLDEFVNVAVNLVCNGVLSMPEYLNSSF</sequence>
<dbReference type="Gene3D" id="1.10.357.10">
    <property type="entry name" value="Tetracycline Repressor, domain 2"/>
    <property type="match status" value="1"/>
</dbReference>
<feature type="non-terminal residue" evidence="1">
    <location>
        <position position="1"/>
    </location>
</feature>
<evidence type="ECO:0000313" key="2">
    <source>
        <dbReference type="Proteomes" id="UP000824230"/>
    </source>
</evidence>
<reference evidence="1" key="1">
    <citation type="journal article" date="2021" name="PeerJ">
        <title>Extensive microbial diversity within the chicken gut microbiome revealed by metagenomics and culture.</title>
        <authorList>
            <person name="Gilroy R."/>
            <person name="Ravi A."/>
            <person name="Getino M."/>
            <person name="Pursley I."/>
            <person name="Horton D.L."/>
            <person name="Alikhan N.F."/>
            <person name="Baker D."/>
            <person name="Gharbi K."/>
            <person name="Hall N."/>
            <person name="Watson M."/>
            <person name="Adriaenssens E.M."/>
            <person name="Foster-Nyarko E."/>
            <person name="Jarju S."/>
            <person name="Secka A."/>
            <person name="Antonio M."/>
            <person name="Oren A."/>
            <person name="Chaudhuri R.R."/>
            <person name="La Ragione R."/>
            <person name="Hildebrand F."/>
            <person name="Pallen M.J."/>
        </authorList>
    </citation>
    <scope>NUCLEOTIDE SEQUENCE</scope>
    <source>
        <strain evidence="1">ChiHjej12B11-1927</strain>
    </source>
</reference>
<evidence type="ECO:0000313" key="1">
    <source>
        <dbReference type="EMBL" id="HIX36717.1"/>
    </source>
</evidence>
<comment type="caution">
    <text evidence="1">The sequence shown here is derived from an EMBL/GenBank/DDBJ whole genome shotgun (WGS) entry which is preliminary data.</text>
</comment>
<dbReference type="AlphaFoldDB" id="A0A9D1VK43"/>